<proteinExistence type="predicted"/>
<reference evidence="2 3" key="1">
    <citation type="submission" date="2020-08" db="EMBL/GenBank/DDBJ databases">
        <title>Sequencing the genomes of 1000 actinobacteria strains.</title>
        <authorList>
            <person name="Klenk H.-P."/>
        </authorList>
    </citation>
    <scope>NUCLEOTIDE SEQUENCE [LARGE SCALE GENOMIC DNA]</scope>
    <source>
        <strain evidence="2 3">DSM 45784</strain>
    </source>
</reference>
<evidence type="ECO:0000313" key="2">
    <source>
        <dbReference type="EMBL" id="MBB4703241.1"/>
    </source>
</evidence>
<feature type="transmembrane region" description="Helical" evidence="1">
    <location>
        <begin position="162"/>
        <end position="184"/>
    </location>
</feature>
<feature type="transmembrane region" description="Helical" evidence="1">
    <location>
        <begin position="190"/>
        <end position="211"/>
    </location>
</feature>
<organism evidence="2 3">
    <name type="scientific">Sphaerisporangium siamense</name>
    <dbReference type="NCBI Taxonomy" id="795645"/>
    <lineage>
        <taxon>Bacteria</taxon>
        <taxon>Bacillati</taxon>
        <taxon>Actinomycetota</taxon>
        <taxon>Actinomycetes</taxon>
        <taxon>Streptosporangiales</taxon>
        <taxon>Streptosporangiaceae</taxon>
        <taxon>Sphaerisporangium</taxon>
    </lineage>
</organism>
<dbReference type="RefSeq" id="WP_239123483.1">
    <property type="nucleotide sequence ID" value="NZ_BOOV01000032.1"/>
</dbReference>
<gene>
    <name evidence="2" type="ORF">BJ982_004785</name>
</gene>
<keyword evidence="3" id="KW-1185">Reference proteome</keyword>
<dbReference type="AlphaFoldDB" id="A0A7W7GDQ1"/>
<keyword evidence="1" id="KW-0472">Membrane</keyword>
<accession>A0A7W7GDQ1</accession>
<name>A0A7W7GDQ1_9ACTN</name>
<feature type="transmembrane region" description="Helical" evidence="1">
    <location>
        <begin position="99"/>
        <end position="116"/>
    </location>
</feature>
<sequence length="214" mass="21471">MGGARVPGAGKAGEGAARAAGTSDVLARWVTEVFAPQVLVIALPPVVGLVSDGWTGFWWGLVASLLCGGVPAAVIALGVRAGRLDSRHIVDRSRRTGPLLVAVAAVLAALVLLAVLGAPRLLVSTVAAMLAGLAVTVPVTLRWKISFHAAVSAGTVLVLSRVLPAAPTLGAGVLVVILVCWARVRLTHHTYAQVAAGAVAGAASAWVVLALTGA</sequence>
<evidence type="ECO:0000313" key="3">
    <source>
        <dbReference type="Proteomes" id="UP000542210"/>
    </source>
</evidence>
<dbReference type="Proteomes" id="UP000542210">
    <property type="component" value="Unassembled WGS sequence"/>
</dbReference>
<dbReference type="EMBL" id="JACHND010000001">
    <property type="protein sequence ID" value="MBB4703241.1"/>
    <property type="molecule type" value="Genomic_DNA"/>
</dbReference>
<keyword evidence="1" id="KW-0812">Transmembrane</keyword>
<keyword evidence="1" id="KW-1133">Transmembrane helix</keyword>
<feature type="transmembrane region" description="Helical" evidence="1">
    <location>
        <begin position="57"/>
        <end position="79"/>
    </location>
</feature>
<feature type="transmembrane region" description="Helical" evidence="1">
    <location>
        <begin position="122"/>
        <end position="141"/>
    </location>
</feature>
<protein>
    <submittedName>
        <fullName evidence="2">Membrane-associated phospholipid phosphatase</fullName>
    </submittedName>
</protein>
<comment type="caution">
    <text evidence="2">The sequence shown here is derived from an EMBL/GenBank/DDBJ whole genome shotgun (WGS) entry which is preliminary data.</text>
</comment>
<evidence type="ECO:0000256" key="1">
    <source>
        <dbReference type="SAM" id="Phobius"/>
    </source>
</evidence>